<dbReference type="SMART" id="SM00147">
    <property type="entry name" value="RasGEF"/>
    <property type="match status" value="1"/>
</dbReference>
<feature type="domain" description="Ras-GEF" evidence="4">
    <location>
        <begin position="62"/>
        <end position="287"/>
    </location>
</feature>
<dbReference type="GO" id="GO:0005085">
    <property type="term" value="F:guanyl-nucleotide exchange factor activity"/>
    <property type="evidence" value="ECO:0007669"/>
    <property type="project" value="UniProtKB-KW"/>
</dbReference>
<evidence type="ECO:0000256" key="3">
    <source>
        <dbReference type="SAM" id="MobiDB-lite"/>
    </source>
</evidence>
<keyword evidence="1 2" id="KW-0344">Guanine-nucleotide releasing factor</keyword>
<gene>
    <name evidence="5" type="ORF">CAPTEDRAFT_182666</name>
</gene>
<protein>
    <recommendedName>
        <fullName evidence="4">Ras-GEF domain-containing protein</fullName>
    </recommendedName>
</protein>
<proteinExistence type="predicted"/>
<evidence type="ECO:0000256" key="1">
    <source>
        <dbReference type="ARBA" id="ARBA00022658"/>
    </source>
</evidence>
<reference evidence="7" key="1">
    <citation type="submission" date="2012-12" db="EMBL/GenBank/DDBJ databases">
        <authorList>
            <person name="Hellsten U."/>
            <person name="Grimwood J."/>
            <person name="Chapman J.A."/>
            <person name="Shapiro H."/>
            <person name="Aerts A."/>
            <person name="Otillar R.P."/>
            <person name="Terry A.Y."/>
            <person name="Boore J.L."/>
            <person name="Simakov O."/>
            <person name="Marletaz F."/>
            <person name="Cho S.-J."/>
            <person name="Edsinger-Gonzales E."/>
            <person name="Havlak P."/>
            <person name="Kuo D.-H."/>
            <person name="Larsson T."/>
            <person name="Lv J."/>
            <person name="Arendt D."/>
            <person name="Savage R."/>
            <person name="Osoegawa K."/>
            <person name="de Jong P."/>
            <person name="Lindberg D.R."/>
            <person name="Seaver E.C."/>
            <person name="Weisblat D.A."/>
            <person name="Putnam N.H."/>
            <person name="Grigoriev I.V."/>
            <person name="Rokhsar D.S."/>
        </authorList>
    </citation>
    <scope>NUCLEOTIDE SEQUENCE</scope>
    <source>
        <strain evidence="7">I ESC-2004</strain>
    </source>
</reference>
<dbReference type="InterPro" id="IPR001895">
    <property type="entry name" value="RASGEF_cat_dom"/>
</dbReference>
<organism evidence="5">
    <name type="scientific">Capitella teleta</name>
    <name type="common">Polychaete worm</name>
    <dbReference type="NCBI Taxonomy" id="283909"/>
    <lineage>
        <taxon>Eukaryota</taxon>
        <taxon>Metazoa</taxon>
        <taxon>Spiralia</taxon>
        <taxon>Lophotrochozoa</taxon>
        <taxon>Annelida</taxon>
        <taxon>Polychaeta</taxon>
        <taxon>Sedentaria</taxon>
        <taxon>Scolecida</taxon>
        <taxon>Capitellidae</taxon>
        <taxon>Capitella</taxon>
    </lineage>
</organism>
<dbReference type="HOGENOM" id="CLU_021333_1_0_1"/>
<reference evidence="5 7" key="2">
    <citation type="journal article" date="2013" name="Nature">
        <title>Insights into bilaterian evolution from three spiralian genomes.</title>
        <authorList>
            <person name="Simakov O."/>
            <person name="Marletaz F."/>
            <person name="Cho S.J."/>
            <person name="Edsinger-Gonzales E."/>
            <person name="Havlak P."/>
            <person name="Hellsten U."/>
            <person name="Kuo D.H."/>
            <person name="Larsson T."/>
            <person name="Lv J."/>
            <person name="Arendt D."/>
            <person name="Savage R."/>
            <person name="Osoegawa K."/>
            <person name="de Jong P."/>
            <person name="Grimwood J."/>
            <person name="Chapman J.A."/>
            <person name="Shapiro H."/>
            <person name="Aerts A."/>
            <person name="Otillar R.P."/>
            <person name="Terry A.Y."/>
            <person name="Boore J.L."/>
            <person name="Grigoriev I.V."/>
            <person name="Lindberg D.R."/>
            <person name="Seaver E.C."/>
            <person name="Weisblat D.A."/>
            <person name="Putnam N.H."/>
            <person name="Rokhsar D.S."/>
        </authorList>
    </citation>
    <scope>NUCLEOTIDE SEQUENCE</scope>
    <source>
        <strain evidence="5 7">I ESC-2004</strain>
    </source>
</reference>
<name>R7UG39_CAPTE</name>
<evidence type="ECO:0000313" key="6">
    <source>
        <dbReference type="EnsemblMetazoa" id="CapteP182666"/>
    </source>
</evidence>
<dbReference type="AlphaFoldDB" id="R7UG39"/>
<dbReference type="GO" id="GO:0005886">
    <property type="term" value="C:plasma membrane"/>
    <property type="evidence" value="ECO:0007669"/>
    <property type="project" value="TreeGrafter"/>
</dbReference>
<accession>R7UG39</accession>
<evidence type="ECO:0000256" key="2">
    <source>
        <dbReference type="PROSITE-ProRule" id="PRU00168"/>
    </source>
</evidence>
<dbReference type="PANTHER" id="PTHR23113">
    <property type="entry name" value="GUANINE NUCLEOTIDE EXCHANGE FACTOR"/>
    <property type="match status" value="1"/>
</dbReference>
<reference evidence="6" key="3">
    <citation type="submission" date="2015-06" db="UniProtKB">
        <authorList>
            <consortium name="EnsemblMetazoa"/>
        </authorList>
    </citation>
    <scope>IDENTIFICATION</scope>
</reference>
<feature type="region of interest" description="Disordered" evidence="3">
    <location>
        <begin position="1"/>
        <end position="38"/>
    </location>
</feature>
<dbReference type="PANTHER" id="PTHR23113:SF368">
    <property type="entry name" value="CELL DIVISION CONTROL PROTEIN 25"/>
    <property type="match status" value="1"/>
</dbReference>
<dbReference type="PROSITE" id="PS50009">
    <property type="entry name" value="RASGEF_CAT"/>
    <property type="match status" value="1"/>
</dbReference>
<evidence type="ECO:0000313" key="5">
    <source>
        <dbReference type="EMBL" id="ELU05165.1"/>
    </source>
</evidence>
<evidence type="ECO:0000313" key="7">
    <source>
        <dbReference type="Proteomes" id="UP000014760"/>
    </source>
</evidence>
<dbReference type="EnsemblMetazoa" id="CapteT182666">
    <property type="protein sequence ID" value="CapteP182666"/>
    <property type="gene ID" value="CapteG182666"/>
</dbReference>
<dbReference type="OrthoDB" id="10254377at2759"/>
<dbReference type="InterPro" id="IPR008937">
    <property type="entry name" value="Ras-like_GEF"/>
</dbReference>
<dbReference type="InterPro" id="IPR023578">
    <property type="entry name" value="Ras_GEF_dom_sf"/>
</dbReference>
<dbReference type="CDD" id="cd00155">
    <property type="entry name" value="RasGEF"/>
    <property type="match status" value="1"/>
</dbReference>
<dbReference type="InterPro" id="IPR036964">
    <property type="entry name" value="RASGEF_cat_dom_sf"/>
</dbReference>
<dbReference type="STRING" id="283909.R7UG39"/>
<dbReference type="OMA" id="KHIHAPA"/>
<evidence type="ECO:0000259" key="4">
    <source>
        <dbReference type="PROSITE" id="PS50009"/>
    </source>
</evidence>
<keyword evidence="7" id="KW-1185">Reference proteome</keyword>
<dbReference type="Proteomes" id="UP000014760">
    <property type="component" value="Unassembled WGS sequence"/>
</dbReference>
<dbReference type="EMBL" id="KB301771">
    <property type="protein sequence ID" value="ELU05165.1"/>
    <property type="molecule type" value="Genomic_DNA"/>
</dbReference>
<sequence>MKRTGQVNSAVEEDADMGTVHRSPRHEASSSPSMDRRGSQDILDAAASKSYDAVIFDVLRVAPEDFASQITLLDLPVFQAIQPDELTSCAWTTKDKLTRAPNVVAFTRRFNHVNFWVQREILAGKTCKSRSDALSHFIKIAKKLLDLNNLHGVMAVLSALQSAPIFRLAKTWAIISKRDRSAYEKIVDLFSEDSNREQLREYMGRVKLPCIPYLGLYLTDLIYIDVAHPHSGGLESVPRRTQMNNILRVIAEFQQSNYDHLHILQHVQGYLTSVRYIEELQKFVEDDNYK</sequence>
<dbReference type="Pfam" id="PF00617">
    <property type="entry name" value="RasGEF"/>
    <property type="match status" value="1"/>
</dbReference>
<dbReference type="GO" id="GO:0007265">
    <property type="term" value="P:Ras protein signal transduction"/>
    <property type="evidence" value="ECO:0007669"/>
    <property type="project" value="TreeGrafter"/>
</dbReference>
<dbReference type="EMBL" id="AMQN01001364">
    <property type="status" value="NOT_ANNOTATED_CDS"/>
    <property type="molecule type" value="Genomic_DNA"/>
</dbReference>
<dbReference type="SUPFAM" id="SSF48366">
    <property type="entry name" value="Ras GEF"/>
    <property type="match status" value="1"/>
</dbReference>
<dbReference type="Gene3D" id="1.10.840.10">
    <property type="entry name" value="Ras guanine-nucleotide exchange factors catalytic domain"/>
    <property type="match status" value="1"/>
</dbReference>